<dbReference type="Proteomes" id="UP001168167">
    <property type="component" value="Unassembled WGS sequence"/>
</dbReference>
<dbReference type="EMBL" id="JANQAO010000003">
    <property type="protein sequence ID" value="MDM5147715.1"/>
    <property type="molecule type" value="Genomic_DNA"/>
</dbReference>
<proteinExistence type="predicted"/>
<organism evidence="2 3">
    <name type="scientific">Candidatus Doriopsillibacter californiensis</name>
    <dbReference type="NCBI Taxonomy" id="2970740"/>
    <lineage>
        <taxon>Bacteria</taxon>
        <taxon>Pseudomonadati</taxon>
        <taxon>Pseudomonadota</taxon>
        <taxon>Gammaproteobacteria</taxon>
        <taxon>Candidatus Tethybacterales</taxon>
        <taxon>Candidatus Persebacteraceae</taxon>
        <taxon>Candidatus Doriopsillibacter</taxon>
    </lineage>
</organism>
<reference evidence="2" key="1">
    <citation type="submission" date="2022-08" db="EMBL/GenBank/DDBJ databases">
        <authorList>
            <person name="Dzunkova M."/>
            <person name="La Clair J."/>
            <person name="Tyml T."/>
            <person name="Doud D."/>
            <person name="Schulz F."/>
            <person name="Piquer S."/>
            <person name="Porcel Sanchis D."/>
            <person name="Osborn A."/>
            <person name="Robinson D."/>
            <person name="Louie K.B."/>
            <person name="Bowen B.P."/>
            <person name="Bowers R."/>
            <person name="Lee J."/>
            <person name="Arnau Llombart V."/>
            <person name="Diaz Villanueva W."/>
            <person name="Gosliner T."/>
            <person name="Northen T."/>
            <person name="Cheng J.-F."/>
            <person name="Burkart M.D."/>
            <person name="Woyke T."/>
        </authorList>
    </citation>
    <scope>NUCLEOTIDE SEQUENCE</scope>
    <source>
        <strain evidence="2">Df01</strain>
    </source>
</reference>
<dbReference type="SUPFAM" id="SSF51197">
    <property type="entry name" value="Clavaminate synthase-like"/>
    <property type="match status" value="1"/>
</dbReference>
<dbReference type="Gene3D" id="2.60.120.620">
    <property type="entry name" value="q2cbj1_9rhob like domain"/>
    <property type="match status" value="1"/>
</dbReference>
<name>A0ABT7QMA7_9GAMM</name>
<evidence type="ECO:0000313" key="3">
    <source>
        <dbReference type="Proteomes" id="UP001168167"/>
    </source>
</evidence>
<reference evidence="2" key="2">
    <citation type="journal article" date="2023" name="Microbiome">
        <title>Synthase-selected sorting approach identifies a beta-lactone synthase in a nudibranch symbiotic bacterium.</title>
        <authorList>
            <person name="Dzunkova M."/>
            <person name="La Clair J.J."/>
            <person name="Tyml T."/>
            <person name="Doud D."/>
            <person name="Schulz F."/>
            <person name="Piquer-Esteban S."/>
            <person name="Porcel Sanchis D."/>
            <person name="Osborn A."/>
            <person name="Robinson D."/>
            <person name="Louie K.B."/>
            <person name="Bowen B.P."/>
            <person name="Bowers R.M."/>
            <person name="Lee J."/>
            <person name="Arnau V."/>
            <person name="Diaz-Villanueva W."/>
            <person name="Stepanauskas R."/>
            <person name="Gosliner T."/>
            <person name="Date S.V."/>
            <person name="Northen T.R."/>
            <person name="Cheng J.F."/>
            <person name="Burkart M.D."/>
            <person name="Woyke T."/>
        </authorList>
    </citation>
    <scope>NUCLEOTIDE SEQUENCE</scope>
    <source>
        <strain evidence="2">Df01</strain>
    </source>
</reference>
<comment type="caution">
    <text evidence="2">The sequence shown here is derived from an EMBL/GenBank/DDBJ whole genome shotgun (WGS) entry which is preliminary data.</text>
</comment>
<keyword evidence="3" id="KW-1185">Reference proteome</keyword>
<gene>
    <name evidence="2" type="ORF">NQX30_04950</name>
</gene>
<feature type="region of interest" description="Disordered" evidence="1">
    <location>
        <begin position="254"/>
        <end position="275"/>
    </location>
</feature>
<protein>
    <recommendedName>
        <fullName evidence="4">Phytanoyl-CoA dioxygenase</fullName>
    </recommendedName>
</protein>
<accession>A0ABT7QMA7</accession>
<evidence type="ECO:0000256" key="1">
    <source>
        <dbReference type="SAM" id="MobiDB-lite"/>
    </source>
</evidence>
<evidence type="ECO:0000313" key="2">
    <source>
        <dbReference type="EMBL" id="MDM5147715.1"/>
    </source>
</evidence>
<evidence type="ECO:0008006" key="4">
    <source>
        <dbReference type="Google" id="ProtNLM"/>
    </source>
</evidence>
<sequence>MLTLPVTVASPPLPARKLNPRIFNGDYLLFSHLPAIRRFNTTVRNIVRDAFATNYPPQAHQQHQRDNFLCCAESAQQQVNTSDCKQLFADVLRNVGLSTEGLFWDTLGLRVAPPVNFHHGGFRSAVGVHRDTWGAGFQAQINWWAPLWPLAQNRTMGFYPRYWRQPLTNTTAEWSFKDYLKARQQAKNGRKAAYPSAPQALVVPDDKIIPLIMRPGQLFCFSAAHLHATIPNTSSLTRFNIEIRTLCLDDLQQNRGSPNTDNNSRHPLPGLFSAVNDNSPLKTYWQPTK</sequence>